<dbReference type="AlphaFoldDB" id="A0A246I252"/>
<feature type="transmembrane region" description="Helical" evidence="7">
    <location>
        <begin position="306"/>
        <end position="327"/>
    </location>
</feature>
<dbReference type="PANTHER" id="PTHR43531:SF14">
    <property type="entry name" value="METHYL-ACCEPTING CHEMOTAXIS PROTEIN I-RELATED"/>
    <property type="match status" value="1"/>
</dbReference>
<dbReference type="Proteomes" id="UP000197090">
    <property type="component" value="Unassembled WGS sequence"/>
</dbReference>
<evidence type="ECO:0000256" key="4">
    <source>
        <dbReference type="ARBA" id="ARBA00029447"/>
    </source>
</evidence>
<evidence type="ECO:0000313" key="11">
    <source>
        <dbReference type="EMBL" id="OWQ72034.1"/>
    </source>
</evidence>
<dbReference type="Gene3D" id="6.10.340.10">
    <property type="match status" value="1"/>
</dbReference>
<dbReference type="Pfam" id="PF18947">
    <property type="entry name" value="HAMP_2"/>
    <property type="match status" value="1"/>
</dbReference>
<dbReference type="EMBL" id="NIVX01000091">
    <property type="protein sequence ID" value="OWQ72034.1"/>
    <property type="molecule type" value="Genomic_DNA"/>
</dbReference>
<dbReference type="CDD" id="cd00130">
    <property type="entry name" value="PAS"/>
    <property type="match status" value="1"/>
</dbReference>
<keyword evidence="6" id="KW-0175">Coiled coil</keyword>
<keyword evidence="7" id="KW-1133">Transmembrane helix</keyword>
<dbReference type="PROSITE" id="PS50885">
    <property type="entry name" value="HAMP"/>
    <property type="match status" value="2"/>
</dbReference>
<dbReference type="EMBL" id="NIVX01000091">
    <property type="protein sequence ID" value="OWQ72123.1"/>
    <property type="molecule type" value="Genomic_DNA"/>
</dbReference>
<evidence type="ECO:0000256" key="5">
    <source>
        <dbReference type="PROSITE-ProRule" id="PRU00284"/>
    </source>
</evidence>
<dbReference type="Gene3D" id="1.10.287.950">
    <property type="entry name" value="Methyl-accepting chemotaxis protein"/>
    <property type="match status" value="1"/>
</dbReference>
<keyword evidence="3 5" id="KW-0807">Transducer</keyword>
<comment type="similarity">
    <text evidence="4">Belongs to the methyl-accepting chemotaxis (MCP) protein family.</text>
</comment>
<dbReference type="InterPro" id="IPR051310">
    <property type="entry name" value="MCP_chemotaxis"/>
</dbReference>
<dbReference type="Pfam" id="PF13188">
    <property type="entry name" value="PAS_8"/>
    <property type="match status" value="1"/>
</dbReference>
<dbReference type="Pfam" id="PF00015">
    <property type="entry name" value="MCPsignal"/>
    <property type="match status" value="1"/>
</dbReference>
<evidence type="ECO:0000256" key="6">
    <source>
        <dbReference type="SAM" id="Coils"/>
    </source>
</evidence>
<proteinExistence type="inferred from homology"/>
<dbReference type="CDD" id="cd11386">
    <property type="entry name" value="MCP_signal"/>
    <property type="match status" value="1"/>
</dbReference>
<dbReference type="PROSITE" id="PS50112">
    <property type="entry name" value="PAS"/>
    <property type="match status" value="1"/>
</dbReference>
<feature type="domain" description="HAMP" evidence="10">
    <location>
        <begin position="328"/>
        <end position="381"/>
    </location>
</feature>
<dbReference type="RefSeq" id="WP_088497422.1">
    <property type="nucleotide sequence ID" value="NZ_JAMXIM010000161.1"/>
</dbReference>
<dbReference type="SMART" id="SM00304">
    <property type="entry name" value="HAMP"/>
    <property type="match status" value="2"/>
</dbReference>
<sequence length="862" mass="91405">MSAVVPHLRSLRTRLAALRPASSGLLLWLQPHRLSVANKLKATLWVCGLGLVAIAAVYAWTGHASTQAARSQASYQRGSDLAARLATRVAEARRLQIQYARSFDDADRAQLLATQKALQDDLRALRTMPMDAGRRKALQALTEAAGAFSQGVAALFERVDEMGRGEAGLAAQLQQAADTLQGQVDAQQRDALALSLQKMRRQEALLLLDGDSTHADRASEEKLPFDLALAGLPADAQDTLRTGMEAYQTALLGYTAARVGLDVEAQSLLDTAAGVAPALAAFQQAQAAALARAQTRQQAGARTMSVLFALTVLLVAGVLITSLVLVLRAVRQPIQDTLHFASDIADDRLDTTLRVYNANDEIGQLAQRLVDMQQRLRARIETERAVARGNTRVRQALDSAQTGLMVIDAEGQVAYANPALLQLLDLRNEALVGSDAVRLHPALASLAGVRQREEREIGHAGTRYQLIANPVIDEGQFLGVAVEWRSRALETLLETEVAALVDAAAHGDLHGRIALEGKQGFVRTLSTSINRLLATFETNLGDLQALLAALARGDLSVRMEGELQGVFARMRDDANATVAQLGRIVTRIQHATSSIDTGVGEIVAGHQDLSQRTEQQAANLEETAASMHELTDTVGRNADAAGRADALVKGAAAVAQRGGEAVGQVVATMQGISEASRRIGDITQLIDGIAFQTNILALNAAVEAARAGEQGRSFAVVAAEVRLLAQRSAEAAKQIKGLIEDSVARVGQGNQQAEQAGTTMGEIVGSVQQLAELLAGIRSASQDQHAGIAQVNQTIVQMEASTQRNASLVEEAGASTAQMQVQVRALADAVGAFRLQSMPQARAAAAWSAERRLGATSAAGTL</sequence>
<dbReference type="Gene3D" id="3.30.450.20">
    <property type="entry name" value="PAS domain"/>
    <property type="match status" value="1"/>
</dbReference>
<dbReference type="PANTHER" id="PTHR43531">
    <property type="entry name" value="PROTEIN ICFG"/>
    <property type="match status" value="1"/>
</dbReference>
<dbReference type="SUPFAM" id="SSF158472">
    <property type="entry name" value="HAMP domain-like"/>
    <property type="match status" value="1"/>
</dbReference>
<comment type="subcellular location">
    <subcellularLocation>
        <location evidence="1">Membrane</location>
    </subcellularLocation>
</comment>
<dbReference type="GO" id="GO:0007165">
    <property type="term" value="P:signal transduction"/>
    <property type="evidence" value="ECO:0007669"/>
    <property type="project" value="UniProtKB-KW"/>
</dbReference>
<dbReference type="SMART" id="SM00091">
    <property type="entry name" value="PAS"/>
    <property type="match status" value="1"/>
</dbReference>
<evidence type="ECO:0000256" key="3">
    <source>
        <dbReference type="ARBA" id="ARBA00023224"/>
    </source>
</evidence>
<dbReference type="SUPFAM" id="SSF55785">
    <property type="entry name" value="PYP-like sensor domain (PAS domain)"/>
    <property type="match status" value="1"/>
</dbReference>
<dbReference type="GO" id="GO:0006935">
    <property type="term" value="P:chemotaxis"/>
    <property type="evidence" value="ECO:0007669"/>
    <property type="project" value="InterPro"/>
</dbReference>
<evidence type="ECO:0000313" key="13">
    <source>
        <dbReference type="Proteomes" id="UP000197090"/>
    </source>
</evidence>
<feature type="coiled-coil region" evidence="6">
    <location>
        <begin position="603"/>
        <end position="630"/>
    </location>
</feature>
<dbReference type="GO" id="GO:0005886">
    <property type="term" value="C:plasma membrane"/>
    <property type="evidence" value="ECO:0007669"/>
    <property type="project" value="TreeGrafter"/>
</dbReference>
<evidence type="ECO:0000256" key="1">
    <source>
        <dbReference type="ARBA" id="ARBA00004370"/>
    </source>
</evidence>
<comment type="caution">
    <text evidence="11">The sequence shown here is derived from an EMBL/GenBank/DDBJ whole genome shotgun (WGS) entry which is preliminary data.</text>
</comment>
<gene>
    <name evidence="11" type="ORF">CEE63_14875</name>
    <name evidence="12" type="ORF">CEE63_15340</name>
</gene>
<dbReference type="CDD" id="cd06225">
    <property type="entry name" value="HAMP"/>
    <property type="match status" value="1"/>
</dbReference>
<dbReference type="SUPFAM" id="SSF58104">
    <property type="entry name" value="Methyl-accepting chemotaxis protein (MCP) signaling domain"/>
    <property type="match status" value="1"/>
</dbReference>
<dbReference type="InterPro" id="IPR032255">
    <property type="entry name" value="HBM"/>
</dbReference>
<evidence type="ECO:0000256" key="2">
    <source>
        <dbReference type="ARBA" id="ARBA00022481"/>
    </source>
</evidence>
<dbReference type="PROSITE" id="PS50111">
    <property type="entry name" value="CHEMOTAXIS_TRANSDUC_2"/>
    <property type="match status" value="1"/>
</dbReference>
<evidence type="ECO:0000259" key="9">
    <source>
        <dbReference type="PROSITE" id="PS50112"/>
    </source>
</evidence>
<keyword evidence="2" id="KW-0488">Methylation</keyword>
<dbReference type="InterPro" id="IPR003660">
    <property type="entry name" value="HAMP_dom"/>
</dbReference>
<dbReference type="Pfam" id="PF00672">
    <property type="entry name" value="HAMP"/>
    <property type="match status" value="1"/>
</dbReference>
<keyword evidence="7" id="KW-0472">Membrane</keyword>
<accession>A0A246I252</accession>
<evidence type="ECO:0000259" key="10">
    <source>
        <dbReference type="PROSITE" id="PS50885"/>
    </source>
</evidence>
<dbReference type="GO" id="GO:0004888">
    <property type="term" value="F:transmembrane signaling receptor activity"/>
    <property type="evidence" value="ECO:0007669"/>
    <property type="project" value="InterPro"/>
</dbReference>
<dbReference type="InterPro" id="IPR004090">
    <property type="entry name" value="Chemotax_Me-accpt_rcpt"/>
</dbReference>
<dbReference type="SMART" id="SM01358">
    <property type="entry name" value="HBM"/>
    <property type="match status" value="1"/>
</dbReference>
<evidence type="ECO:0000259" key="8">
    <source>
        <dbReference type="PROSITE" id="PS50111"/>
    </source>
</evidence>
<dbReference type="InterPro" id="IPR035965">
    <property type="entry name" value="PAS-like_dom_sf"/>
</dbReference>
<dbReference type="FunFam" id="1.10.287.950:FF:000001">
    <property type="entry name" value="Methyl-accepting chemotaxis sensory transducer"/>
    <property type="match status" value="1"/>
</dbReference>
<dbReference type="SMART" id="SM00283">
    <property type="entry name" value="MA"/>
    <property type="match status" value="1"/>
</dbReference>
<feature type="domain" description="Methyl-accepting transducer" evidence="8">
    <location>
        <begin position="591"/>
        <end position="820"/>
    </location>
</feature>
<protein>
    <submittedName>
        <fullName evidence="11">Methyl-accepting chemotaxis protein</fullName>
    </submittedName>
</protein>
<name>A0A246I252_STEMA</name>
<dbReference type="InterPro" id="IPR004089">
    <property type="entry name" value="MCPsignal_dom"/>
</dbReference>
<keyword evidence="7" id="KW-0812">Transmembrane</keyword>
<feature type="domain" description="PAS" evidence="9">
    <location>
        <begin position="389"/>
        <end position="441"/>
    </location>
</feature>
<evidence type="ECO:0000256" key="7">
    <source>
        <dbReference type="SAM" id="Phobius"/>
    </source>
</evidence>
<dbReference type="PRINTS" id="PR00260">
    <property type="entry name" value="CHEMTRNSDUCR"/>
</dbReference>
<dbReference type="InterPro" id="IPR000014">
    <property type="entry name" value="PAS"/>
</dbReference>
<feature type="domain" description="HAMP" evidence="10">
    <location>
        <begin position="534"/>
        <end position="586"/>
    </location>
</feature>
<feature type="transmembrane region" description="Helical" evidence="7">
    <location>
        <begin position="42"/>
        <end position="61"/>
    </location>
</feature>
<evidence type="ECO:0000313" key="12">
    <source>
        <dbReference type="EMBL" id="OWQ72123.1"/>
    </source>
</evidence>
<reference evidence="11 13" key="1">
    <citation type="submission" date="2017-06" db="EMBL/GenBank/DDBJ databases">
        <authorList>
            <person name="Kim H.J."/>
            <person name="Triplett B.A."/>
        </authorList>
    </citation>
    <scope>NUCLEOTIDE SEQUENCE [LARGE SCALE GENOMIC DNA]</scope>
    <source>
        <strain evidence="11 13">594</strain>
    </source>
</reference>
<organism evidence="11 13">
    <name type="scientific">Stenotrophomonas maltophilia</name>
    <name type="common">Pseudomonas maltophilia</name>
    <name type="synonym">Xanthomonas maltophilia</name>
    <dbReference type="NCBI Taxonomy" id="40324"/>
    <lineage>
        <taxon>Bacteria</taxon>
        <taxon>Pseudomonadati</taxon>
        <taxon>Pseudomonadota</taxon>
        <taxon>Gammaproteobacteria</taxon>
        <taxon>Lysobacterales</taxon>
        <taxon>Lysobacteraceae</taxon>
        <taxon>Stenotrophomonas</taxon>
        <taxon>Stenotrophomonas maltophilia group</taxon>
    </lineage>
</organism>